<evidence type="ECO:0000256" key="1">
    <source>
        <dbReference type="SAM" id="Phobius"/>
    </source>
</evidence>
<evidence type="ECO:0000313" key="2">
    <source>
        <dbReference type="EMBL" id="KAK0609395.1"/>
    </source>
</evidence>
<sequence>MELAPLAEGDTSNTKTLLLPNEHLQQKRPRSLRQRTARLVSDSWWWELSSVSLSTICMALLLTLLIKVRNMPLEAWGLPIQPNSLISIFTTVGRTSMMVSIASCLSHLKWSHYLRRADKLDGLQLFDDASRGPWGAAEMLLHIRRGSSLGWALALVTVVSLGIGPSSQQVLDFPSRESVMRNATASLGRADNFRSKALSAVDRSSTTLEGWWISFVRGPEILTLETSIKAGIAGNILEPAFHCPSKATRCVWENLTTLAWCAKQGMARALLTERSCQVVNWSSLKEPESIGTLFSDDFLAIACNYTLPRPIGSPSGEWVVVNHPFPLWAEEANNRTISAAFGSMAGYSFNGFEIFMVQAPANVSLVNITPRHNWTSVQEALDSIVASVPQAYGSSTELYPCARTFSRVTASAASIRRNTPDSIILEERLVYSDSLPTEPGLWPWAGSPSMTFRSPTTGQRYKFDDLGTGEMIRYVGATLECNLGRWDTGCMYLVHHKNVSEAMDNLAATMSNHLRNPDQGDNMNATMADGVAFFTEVYIAVRWQWVLLPLIETVLVVVLLIAVIVSTKGEPQIKESVVAYLHYGLDEKAKAALDSCAKPARDRSEIGAHDLLLDAKGRSNDLARSAVPWTRRRVRLGWAEREGADVQRLLNREAIFLRTAMRAVASARYFLVKHSTLILSKGMDPSRLPPSSHLPAIQASIDKIEEMGEAHCARKTSMLASRSSISRLLDSNFGRPPS</sequence>
<dbReference type="InterPro" id="IPR021514">
    <property type="entry name" value="DUF3176"/>
</dbReference>
<organism evidence="2 3">
    <name type="scientific">Immersiella caudata</name>
    <dbReference type="NCBI Taxonomy" id="314043"/>
    <lineage>
        <taxon>Eukaryota</taxon>
        <taxon>Fungi</taxon>
        <taxon>Dikarya</taxon>
        <taxon>Ascomycota</taxon>
        <taxon>Pezizomycotina</taxon>
        <taxon>Sordariomycetes</taxon>
        <taxon>Sordariomycetidae</taxon>
        <taxon>Sordariales</taxon>
        <taxon>Lasiosphaeriaceae</taxon>
        <taxon>Immersiella</taxon>
    </lineage>
</organism>
<dbReference type="Proteomes" id="UP001175000">
    <property type="component" value="Unassembled WGS sequence"/>
</dbReference>
<gene>
    <name evidence="2" type="ORF">B0T14DRAFT_501180</name>
</gene>
<proteinExistence type="predicted"/>
<evidence type="ECO:0000313" key="3">
    <source>
        <dbReference type="Proteomes" id="UP001175000"/>
    </source>
</evidence>
<dbReference type="PANTHER" id="PTHR35394">
    <property type="entry name" value="DUF3176 DOMAIN-CONTAINING PROTEIN"/>
    <property type="match status" value="1"/>
</dbReference>
<accession>A0AA39U0W0</accession>
<feature type="transmembrane region" description="Helical" evidence="1">
    <location>
        <begin position="44"/>
        <end position="66"/>
    </location>
</feature>
<keyword evidence="3" id="KW-1185">Reference proteome</keyword>
<keyword evidence="1" id="KW-0812">Transmembrane</keyword>
<dbReference type="Pfam" id="PF11374">
    <property type="entry name" value="DUF3176"/>
    <property type="match status" value="1"/>
</dbReference>
<reference evidence="2" key="1">
    <citation type="submission" date="2023-06" db="EMBL/GenBank/DDBJ databases">
        <title>Genome-scale phylogeny and comparative genomics of the fungal order Sordariales.</title>
        <authorList>
            <consortium name="Lawrence Berkeley National Laboratory"/>
            <person name="Hensen N."/>
            <person name="Bonometti L."/>
            <person name="Westerberg I."/>
            <person name="Brannstrom I.O."/>
            <person name="Guillou S."/>
            <person name="Cros-Aarteil S."/>
            <person name="Calhoun S."/>
            <person name="Haridas S."/>
            <person name="Kuo A."/>
            <person name="Mondo S."/>
            <person name="Pangilinan J."/>
            <person name="Riley R."/>
            <person name="Labutti K."/>
            <person name="Andreopoulos B."/>
            <person name="Lipzen A."/>
            <person name="Chen C."/>
            <person name="Yanf M."/>
            <person name="Daum C."/>
            <person name="Ng V."/>
            <person name="Clum A."/>
            <person name="Steindorff A."/>
            <person name="Ohm R."/>
            <person name="Martin F."/>
            <person name="Silar P."/>
            <person name="Natvig D."/>
            <person name="Lalanne C."/>
            <person name="Gautier V."/>
            <person name="Ament-Velasquez S.L."/>
            <person name="Kruys A."/>
            <person name="Hutchinson M.I."/>
            <person name="Powell A.J."/>
            <person name="Barry K."/>
            <person name="Miller A.N."/>
            <person name="Grigoriev I.V."/>
            <person name="Debuchy R."/>
            <person name="Gladieux P."/>
            <person name="Thoren M.H."/>
            <person name="Johannesson H."/>
        </authorList>
    </citation>
    <scope>NUCLEOTIDE SEQUENCE</scope>
    <source>
        <strain evidence="2">CBS 606.72</strain>
    </source>
</reference>
<dbReference type="EMBL" id="JAULSU010000008">
    <property type="protein sequence ID" value="KAK0609395.1"/>
    <property type="molecule type" value="Genomic_DNA"/>
</dbReference>
<protein>
    <submittedName>
        <fullName evidence="2">Uncharacterized protein</fullName>
    </submittedName>
</protein>
<keyword evidence="1" id="KW-1133">Transmembrane helix</keyword>
<feature type="transmembrane region" description="Helical" evidence="1">
    <location>
        <begin position="149"/>
        <end position="167"/>
    </location>
</feature>
<dbReference type="PANTHER" id="PTHR35394:SF5">
    <property type="entry name" value="DUF3176 DOMAIN-CONTAINING PROTEIN"/>
    <property type="match status" value="1"/>
</dbReference>
<dbReference type="AlphaFoldDB" id="A0AA39U0W0"/>
<feature type="transmembrane region" description="Helical" evidence="1">
    <location>
        <begin position="543"/>
        <end position="565"/>
    </location>
</feature>
<comment type="caution">
    <text evidence="2">The sequence shown here is derived from an EMBL/GenBank/DDBJ whole genome shotgun (WGS) entry which is preliminary data.</text>
</comment>
<keyword evidence="1" id="KW-0472">Membrane</keyword>
<name>A0AA39U0W0_9PEZI</name>